<evidence type="ECO:0000313" key="1">
    <source>
        <dbReference type="EMBL" id="OJT03100.1"/>
    </source>
</evidence>
<keyword evidence="2" id="KW-1185">Reference proteome</keyword>
<comment type="caution">
    <text evidence="1">The sequence shown here is derived from an EMBL/GenBank/DDBJ whole genome shotgun (WGS) entry which is preliminary data.</text>
</comment>
<organism evidence="1 2">
    <name type="scientific">Trametes pubescens</name>
    <name type="common">White-rot fungus</name>
    <dbReference type="NCBI Taxonomy" id="154538"/>
    <lineage>
        <taxon>Eukaryota</taxon>
        <taxon>Fungi</taxon>
        <taxon>Dikarya</taxon>
        <taxon>Basidiomycota</taxon>
        <taxon>Agaricomycotina</taxon>
        <taxon>Agaricomycetes</taxon>
        <taxon>Polyporales</taxon>
        <taxon>Polyporaceae</taxon>
        <taxon>Trametes</taxon>
    </lineage>
</organism>
<sequence length="189" mass="20176">MQALDPELAALLPTAPTAASEGPQRPPTIAEARAQCEQYVIAPHKAYQEPLLPPKSAYTLQDEAVAVTGGEIVVRCVVPVVEDMHATFPVLVNIHGGGWSVGSIELDDYFLRKLSVDLKLATVVQNQPLLKADLTKGFLVGGQSAGANLVAVLAHEARDDPFFAGPGRQLTGQVVREPLVVHPDVYPDE</sequence>
<evidence type="ECO:0000313" key="2">
    <source>
        <dbReference type="Proteomes" id="UP000184267"/>
    </source>
</evidence>
<dbReference type="InterPro" id="IPR029058">
    <property type="entry name" value="AB_hydrolase_fold"/>
</dbReference>
<dbReference type="OrthoDB" id="408631at2759"/>
<gene>
    <name evidence="1" type="ORF">TRAPUB_6328</name>
</gene>
<dbReference type="Proteomes" id="UP000184267">
    <property type="component" value="Unassembled WGS sequence"/>
</dbReference>
<dbReference type="EMBL" id="MNAD01001635">
    <property type="protein sequence ID" value="OJT03100.1"/>
    <property type="molecule type" value="Genomic_DNA"/>
</dbReference>
<proteinExistence type="predicted"/>
<protein>
    <submittedName>
        <fullName evidence="1">Uncharacterized protein</fullName>
    </submittedName>
</protein>
<dbReference type="Gene3D" id="3.40.50.1820">
    <property type="entry name" value="alpha/beta hydrolase"/>
    <property type="match status" value="1"/>
</dbReference>
<dbReference type="SUPFAM" id="SSF53474">
    <property type="entry name" value="alpha/beta-Hydrolases"/>
    <property type="match status" value="1"/>
</dbReference>
<reference evidence="1 2" key="1">
    <citation type="submission" date="2016-10" db="EMBL/GenBank/DDBJ databases">
        <title>Genome sequence of the basidiomycete white-rot fungus Trametes pubescens.</title>
        <authorList>
            <person name="Makela M.R."/>
            <person name="Granchi Z."/>
            <person name="Peng M."/>
            <person name="De Vries R.P."/>
            <person name="Grigoriev I."/>
            <person name="Riley R."/>
            <person name="Hilden K."/>
        </authorList>
    </citation>
    <scope>NUCLEOTIDE SEQUENCE [LARGE SCALE GENOMIC DNA]</scope>
    <source>
        <strain evidence="1 2">FBCC735</strain>
    </source>
</reference>
<dbReference type="STRING" id="154538.A0A1M2V635"/>
<accession>A0A1M2V635</accession>
<dbReference type="AlphaFoldDB" id="A0A1M2V635"/>
<name>A0A1M2V635_TRAPU</name>